<evidence type="ECO:0000313" key="4">
    <source>
        <dbReference type="Proteomes" id="UP000324797"/>
    </source>
</evidence>
<comment type="caution">
    <text evidence="3">The sequence shown here is derived from an EMBL/GenBank/DDBJ whole genome shotgun (WGS) entry which is preliminary data.</text>
</comment>
<evidence type="ECO:0000313" key="3">
    <source>
        <dbReference type="EMBL" id="TYO65381.1"/>
    </source>
</evidence>
<dbReference type="EMBL" id="VSTH01000052">
    <property type="protein sequence ID" value="TYO65381.1"/>
    <property type="molecule type" value="Genomic_DNA"/>
</dbReference>
<keyword evidence="4" id="KW-1185">Reference proteome</keyword>
<sequence>MLAILNVVFGFTVLGWLGFFVWALIGPRKSALDAMSQRSALGLAKTPAGDPALTMSDYDLRSGWKMPVLQAEIFFEREGAPVESAESIKLPRAPSSLL</sequence>
<evidence type="ECO:0000256" key="2">
    <source>
        <dbReference type="SAM" id="Phobius"/>
    </source>
</evidence>
<feature type="region of interest" description="Disordered" evidence="1">
    <location>
        <begin position="79"/>
        <end position="98"/>
    </location>
</feature>
<organism evidence="3 4">
    <name type="scientific">Bradyrhizobium hipponense</name>
    <dbReference type="NCBI Taxonomy" id="2605638"/>
    <lineage>
        <taxon>Bacteria</taxon>
        <taxon>Pseudomonadati</taxon>
        <taxon>Pseudomonadota</taxon>
        <taxon>Alphaproteobacteria</taxon>
        <taxon>Hyphomicrobiales</taxon>
        <taxon>Nitrobacteraceae</taxon>
        <taxon>Bradyrhizobium</taxon>
    </lineage>
</organism>
<reference evidence="3 4" key="1">
    <citation type="submission" date="2019-08" db="EMBL/GenBank/DDBJ databases">
        <title>Bradyrhizobium hipponensis sp. nov., a rhizobium isolated from a Lupinus angustifolius root nodule in Tunisia.</title>
        <authorList>
            <person name="Off K."/>
            <person name="Rejili M."/>
            <person name="Mars M."/>
            <person name="Brachmann A."/>
            <person name="Marin M."/>
        </authorList>
    </citation>
    <scope>NUCLEOTIDE SEQUENCE [LARGE SCALE GENOMIC DNA]</scope>
    <source>
        <strain evidence="4">aSej3</strain>
    </source>
</reference>
<keyword evidence="2" id="KW-0812">Transmembrane</keyword>
<gene>
    <name evidence="3" type="ORF">FXV83_16950</name>
</gene>
<protein>
    <submittedName>
        <fullName evidence="3">Uncharacterized protein</fullName>
    </submittedName>
</protein>
<proteinExistence type="predicted"/>
<dbReference type="AlphaFoldDB" id="A0A5S4YLU7"/>
<accession>A0A5S4YLU7</accession>
<dbReference type="Proteomes" id="UP000324797">
    <property type="component" value="Unassembled WGS sequence"/>
</dbReference>
<feature type="transmembrane region" description="Helical" evidence="2">
    <location>
        <begin position="6"/>
        <end position="25"/>
    </location>
</feature>
<evidence type="ECO:0000256" key="1">
    <source>
        <dbReference type="SAM" id="MobiDB-lite"/>
    </source>
</evidence>
<keyword evidence="2" id="KW-1133">Transmembrane helix</keyword>
<keyword evidence="2" id="KW-0472">Membrane</keyword>
<name>A0A5S4YLU7_9BRAD</name>